<gene>
    <name evidence="1" type="ORF">CPSG_09783</name>
</gene>
<evidence type="ECO:0000313" key="2">
    <source>
        <dbReference type="Proteomes" id="UP000002497"/>
    </source>
</evidence>
<sequence>MRQFLFCHRAGISGPFRVYLLQNRSRIVRVPSTASGQFLLRIYDGTTTGFQLQLAVVENPTVSRVPKTATWLERVSAFAKAPHSTWHPSFPLSCIRLATCCRLLQDIACPHFYLINKAVLDAI</sequence>
<dbReference type="EMBL" id="GL636513">
    <property type="protein sequence ID" value="EFW13569.1"/>
    <property type="molecule type" value="Genomic_DNA"/>
</dbReference>
<keyword evidence="2" id="KW-1185">Reference proteome</keyword>
<reference evidence="2" key="1">
    <citation type="journal article" date="2010" name="Genome Res.">
        <title>Population genomic sequencing of Coccidioides fungi reveals recent hybridization and transposon control.</title>
        <authorList>
            <person name="Neafsey D.E."/>
            <person name="Barker B.M."/>
            <person name="Sharpton T.J."/>
            <person name="Stajich J.E."/>
            <person name="Park D.J."/>
            <person name="Whiston E."/>
            <person name="Hung C.-Y."/>
            <person name="McMahan C."/>
            <person name="White J."/>
            <person name="Sykes S."/>
            <person name="Heiman D."/>
            <person name="Young S."/>
            <person name="Zeng Q."/>
            <person name="Abouelleil A."/>
            <person name="Aftuck L."/>
            <person name="Bessette D."/>
            <person name="Brown A."/>
            <person name="FitzGerald M."/>
            <person name="Lui A."/>
            <person name="Macdonald J.P."/>
            <person name="Priest M."/>
            <person name="Orbach M.J."/>
            <person name="Galgiani J.N."/>
            <person name="Kirkland T.N."/>
            <person name="Cole G.T."/>
            <person name="Birren B.W."/>
            <person name="Henn M.R."/>
            <person name="Taylor J.W."/>
            <person name="Rounsley S.D."/>
        </authorList>
    </citation>
    <scope>NUCLEOTIDE SEQUENCE [LARGE SCALE GENOMIC DNA]</scope>
    <source>
        <strain evidence="2">RMSCC 757 / Silveira</strain>
    </source>
</reference>
<proteinExistence type="predicted"/>
<accession>E9DIY4</accession>
<dbReference type="HOGENOM" id="CLU_2015057_0_0_1"/>
<dbReference type="Proteomes" id="UP000002497">
    <property type="component" value="Unassembled WGS sequence"/>
</dbReference>
<evidence type="ECO:0000313" key="1">
    <source>
        <dbReference type="EMBL" id="EFW13569.1"/>
    </source>
</evidence>
<dbReference type="VEuPathDB" id="FungiDB:CPSG_09783"/>
<name>E9DIY4_COCPS</name>
<dbReference type="AlphaFoldDB" id="E9DIY4"/>
<reference evidence="2" key="2">
    <citation type="submission" date="2010-03" db="EMBL/GenBank/DDBJ databases">
        <title>The genome sequence of Coccidioides posadasii strain Silveira.</title>
        <authorList>
            <consortium name="The Broad Institute Genome Sequencing Center for Infectious Disease"/>
            <person name="Neafsey D."/>
            <person name="Orbach M."/>
            <person name="Henn M.R."/>
            <person name="Cole G.T."/>
            <person name="Galgiani J."/>
            <person name="Gardner M.J."/>
            <person name="Kirkland T.N."/>
            <person name="Taylor J.W."/>
            <person name="Young S.K."/>
            <person name="Zeng Q."/>
            <person name="Koehrsen M."/>
            <person name="Alvarado L."/>
            <person name="Berlin A."/>
            <person name="Borenstein D."/>
            <person name="Chapman S.B."/>
            <person name="Chen Z."/>
            <person name="Engels R."/>
            <person name="Freedman E."/>
            <person name="Gellesch M."/>
            <person name="Goldberg J."/>
            <person name="Griggs A."/>
            <person name="Gujja S."/>
            <person name="Heilman E."/>
            <person name="Heiman D."/>
            <person name="Howarth C."/>
            <person name="Jen D."/>
            <person name="Larson L."/>
            <person name="Mehta T."/>
            <person name="Neiman D."/>
            <person name="Park D."/>
            <person name="Pearson M."/>
            <person name="Richards J."/>
            <person name="Roberts A."/>
            <person name="Saif S."/>
            <person name="Shea T."/>
            <person name="Shenoy N."/>
            <person name="Sisk P."/>
            <person name="Stolte C."/>
            <person name="Sykes S."/>
            <person name="Walk T."/>
            <person name="White J."/>
            <person name="Yandava C."/>
            <person name="Haas B."/>
            <person name="Nusbaum C."/>
            <person name="Birren B."/>
        </authorList>
    </citation>
    <scope>NUCLEOTIDE SEQUENCE [LARGE SCALE GENOMIC DNA]</scope>
    <source>
        <strain evidence="2">RMSCC 757 / Silveira</strain>
    </source>
</reference>
<organism evidence="2">
    <name type="scientific">Coccidioides posadasii (strain RMSCC 757 / Silveira)</name>
    <name type="common">Valley fever fungus</name>
    <dbReference type="NCBI Taxonomy" id="443226"/>
    <lineage>
        <taxon>Eukaryota</taxon>
        <taxon>Fungi</taxon>
        <taxon>Dikarya</taxon>
        <taxon>Ascomycota</taxon>
        <taxon>Pezizomycotina</taxon>
        <taxon>Eurotiomycetes</taxon>
        <taxon>Eurotiomycetidae</taxon>
        <taxon>Onygenales</taxon>
        <taxon>Onygenaceae</taxon>
        <taxon>Coccidioides</taxon>
    </lineage>
</organism>
<protein>
    <submittedName>
        <fullName evidence="1">Uncharacterized protein</fullName>
    </submittedName>
</protein>